<gene>
    <name evidence="4 5" type="primary">hflD</name>
    <name evidence="5" type="ORF">NBRC116585_23570</name>
</gene>
<evidence type="ECO:0000313" key="6">
    <source>
        <dbReference type="Proteomes" id="UP001481413"/>
    </source>
</evidence>
<sequence>MNTPHTEQTIALAAVFQAAALVEELARTGDVSQTASEPLIKSLFVQNPDDFNSIYGDPTEHLGRGLETLLKISDRATSKDSPDITRYALSLLHLERKLSKAPGMMDALGEGIHKASRQADHFSITHPNTVAALADLYKQTLSQLSFRIRVTGNPNYLQNAATADKVRALLLSGIRAAILWRQVGGRRWQLLFSRKRYSSVCRDLLTEADHHE</sequence>
<dbReference type="HAMAP" id="MF_00695">
    <property type="entry name" value="HflD_protein"/>
    <property type="match status" value="1"/>
</dbReference>
<evidence type="ECO:0000313" key="5">
    <source>
        <dbReference type="EMBL" id="GAA6146239.1"/>
    </source>
</evidence>
<keyword evidence="3 4" id="KW-0472">Membrane</keyword>
<dbReference type="Pfam" id="PF04356">
    <property type="entry name" value="DUF489"/>
    <property type="match status" value="1"/>
</dbReference>
<dbReference type="SUPFAM" id="SSF101322">
    <property type="entry name" value="YcfC-like"/>
    <property type="match status" value="1"/>
</dbReference>
<reference evidence="5 6" key="1">
    <citation type="submission" date="2024-04" db="EMBL/GenBank/DDBJ databases">
        <title>Draft genome sequence of Thalassolituus maritimus NBRC 116585.</title>
        <authorList>
            <person name="Miyakawa T."/>
            <person name="Kusuya Y."/>
            <person name="Miura T."/>
        </authorList>
    </citation>
    <scope>NUCLEOTIDE SEQUENCE [LARGE SCALE GENOMIC DNA]</scope>
    <source>
        <strain evidence="5 6">5NW40-0001</strain>
    </source>
</reference>
<keyword evidence="2 4" id="KW-0963">Cytoplasm</keyword>
<dbReference type="Proteomes" id="UP001481413">
    <property type="component" value="Unassembled WGS sequence"/>
</dbReference>
<comment type="similarity">
    <text evidence="4">Belongs to the HflD family.</text>
</comment>
<dbReference type="InterPro" id="IPR035932">
    <property type="entry name" value="HflD-like_sf"/>
</dbReference>
<proteinExistence type="inferred from homology"/>
<organism evidence="5 6">
    <name type="scientific">Thalassolituus maritimus</name>
    <dbReference type="NCBI Taxonomy" id="484498"/>
    <lineage>
        <taxon>Bacteria</taxon>
        <taxon>Pseudomonadati</taxon>
        <taxon>Pseudomonadota</taxon>
        <taxon>Gammaproteobacteria</taxon>
        <taxon>Oceanospirillales</taxon>
        <taxon>Oceanospirillaceae</taxon>
        <taxon>Thalassolituus</taxon>
    </lineage>
</organism>
<protein>
    <recommendedName>
        <fullName evidence="4">High frequency lysogenization protein HflD homolog</fullName>
    </recommendedName>
</protein>
<comment type="subcellular location">
    <subcellularLocation>
        <location evidence="4">Cytoplasm</location>
    </subcellularLocation>
    <subcellularLocation>
        <location evidence="4">Cell membrane</location>
        <topology evidence="4">Peripheral membrane protein</topology>
        <orientation evidence="4">Cytoplasmic side</orientation>
    </subcellularLocation>
</comment>
<accession>A0ABQ0A1I2</accession>
<dbReference type="RefSeq" id="WP_353295448.1">
    <property type="nucleotide sequence ID" value="NZ_BAABWH010000006.1"/>
</dbReference>
<dbReference type="PANTHER" id="PTHR38100:SF1">
    <property type="entry name" value="HIGH FREQUENCY LYSOGENIZATION PROTEIN HFLD"/>
    <property type="match status" value="1"/>
</dbReference>
<comment type="caution">
    <text evidence="5">The sequence shown here is derived from an EMBL/GenBank/DDBJ whole genome shotgun (WGS) entry which is preliminary data.</text>
</comment>
<evidence type="ECO:0000256" key="1">
    <source>
        <dbReference type="ARBA" id="ARBA00022475"/>
    </source>
</evidence>
<keyword evidence="1 4" id="KW-1003">Cell membrane</keyword>
<dbReference type="NCBIfam" id="NF001246">
    <property type="entry name" value="PRK00218.1-2"/>
    <property type="match status" value="1"/>
</dbReference>
<dbReference type="EMBL" id="BAABWH010000006">
    <property type="protein sequence ID" value="GAA6146239.1"/>
    <property type="molecule type" value="Genomic_DNA"/>
</dbReference>
<name>A0ABQ0A1I2_9GAMM</name>
<dbReference type="PANTHER" id="PTHR38100">
    <property type="entry name" value="HIGH FREQUENCY LYSOGENIZATION PROTEIN HFLD"/>
    <property type="match status" value="1"/>
</dbReference>
<evidence type="ECO:0000256" key="2">
    <source>
        <dbReference type="ARBA" id="ARBA00022490"/>
    </source>
</evidence>
<dbReference type="Gene3D" id="1.10.3890.10">
    <property type="entry name" value="HflD-like"/>
    <property type="match status" value="1"/>
</dbReference>
<evidence type="ECO:0000256" key="3">
    <source>
        <dbReference type="ARBA" id="ARBA00023136"/>
    </source>
</evidence>
<dbReference type="InterPro" id="IPR007451">
    <property type="entry name" value="HflD"/>
</dbReference>
<keyword evidence="6" id="KW-1185">Reference proteome</keyword>
<evidence type="ECO:0000256" key="4">
    <source>
        <dbReference type="HAMAP-Rule" id="MF_00695"/>
    </source>
</evidence>